<dbReference type="Proteomes" id="UP000224006">
    <property type="component" value="Chromosome XII"/>
</dbReference>
<dbReference type="OrthoDB" id="6160589at2759"/>
<dbReference type="Gene3D" id="1.25.40.20">
    <property type="entry name" value="Ankyrin repeat-containing domain"/>
    <property type="match status" value="1"/>
</dbReference>
<dbReference type="GeneID" id="40307386"/>
<dbReference type="EMBL" id="NWUJ01000013">
    <property type="protein sequence ID" value="PFH31834.1"/>
    <property type="molecule type" value="Genomic_DNA"/>
</dbReference>
<dbReference type="VEuPathDB" id="ToxoDB:BESB_023260"/>
<dbReference type="RefSeq" id="XP_029215843.1">
    <property type="nucleotide sequence ID" value="XM_029361028.1"/>
</dbReference>
<dbReference type="SUPFAM" id="SSF48403">
    <property type="entry name" value="Ankyrin repeat"/>
    <property type="match status" value="1"/>
</dbReference>
<sequence>MTTIRSVSRRKHVNATLVCGSAVDFLRSGMDPGATDAAGDSAVLAASRQPESFDQEPFWDEFFDHYCISKPLEAQSLVNQRGSGGDSCLHAAAAGQRGSLVRKLLYWGADLAMLNDRGERPAVQSHWIQDLDANPLLQAGASNPGKCHTTERRRCSQHVQPACGRM</sequence>
<keyword evidence="1" id="KW-0040">ANK repeat</keyword>
<reference evidence="2 3" key="1">
    <citation type="submission" date="2017-09" db="EMBL/GenBank/DDBJ databases">
        <title>Genome sequencing of Besnoitia besnoiti strain Bb-Ger1.</title>
        <authorList>
            <person name="Schares G."/>
            <person name="Venepally P."/>
            <person name="Lorenzi H.A."/>
        </authorList>
    </citation>
    <scope>NUCLEOTIDE SEQUENCE [LARGE SCALE GENOMIC DNA]</scope>
    <source>
        <strain evidence="2 3">Bb-Ger1</strain>
    </source>
</reference>
<protein>
    <submittedName>
        <fullName evidence="2">Uncharacterized protein</fullName>
    </submittedName>
</protein>
<feature type="repeat" description="ANK" evidence="1">
    <location>
        <begin position="84"/>
        <end position="116"/>
    </location>
</feature>
<dbReference type="AlphaFoldDB" id="A0A2A9M3P1"/>
<evidence type="ECO:0000256" key="1">
    <source>
        <dbReference type="PROSITE-ProRule" id="PRU00023"/>
    </source>
</evidence>
<dbReference type="PROSITE" id="PS50088">
    <property type="entry name" value="ANK_REPEAT"/>
    <property type="match status" value="1"/>
</dbReference>
<accession>A0A2A9M3P1</accession>
<evidence type="ECO:0000313" key="2">
    <source>
        <dbReference type="EMBL" id="PFH31834.1"/>
    </source>
</evidence>
<name>A0A2A9M3P1_BESBE</name>
<gene>
    <name evidence="2" type="ORF">BESB_023260</name>
</gene>
<dbReference type="InterPro" id="IPR036770">
    <property type="entry name" value="Ankyrin_rpt-contain_sf"/>
</dbReference>
<evidence type="ECO:0000313" key="3">
    <source>
        <dbReference type="Proteomes" id="UP000224006"/>
    </source>
</evidence>
<comment type="caution">
    <text evidence="2">The sequence shown here is derived from an EMBL/GenBank/DDBJ whole genome shotgun (WGS) entry which is preliminary data.</text>
</comment>
<dbReference type="KEGG" id="bbes:BESB_023260"/>
<organism evidence="2 3">
    <name type="scientific">Besnoitia besnoiti</name>
    <name type="common">Apicomplexan protozoan</name>
    <dbReference type="NCBI Taxonomy" id="94643"/>
    <lineage>
        <taxon>Eukaryota</taxon>
        <taxon>Sar</taxon>
        <taxon>Alveolata</taxon>
        <taxon>Apicomplexa</taxon>
        <taxon>Conoidasida</taxon>
        <taxon>Coccidia</taxon>
        <taxon>Eucoccidiorida</taxon>
        <taxon>Eimeriorina</taxon>
        <taxon>Sarcocystidae</taxon>
        <taxon>Besnoitia</taxon>
    </lineage>
</organism>
<proteinExistence type="predicted"/>
<dbReference type="InterPro" id="IPR002110">
    <property type="entry name" value="Ankyrin_rpt"/>
</dbReference>
<keyword evidence="3" id="KW-1185">Reference proteome</keyword>